<evidence type="ECO:0000256" key="11">
    <source>
        <dbReference type="ARBA" id="ARBA00035100"/>
    </source>
</evidence>
<name>A0A5K7YWR5_9BACT</name>
<dbReference type="InterPro" id="IPR003594">
    <property type="entry name" value="HATPase_dom"/>
</dbReference>
<keyword evidence="6" id="KW-0808">Transferase</keyword>
<feature type="modified residue" description="Phosphohistidine" evidence="12">
    <location>
        <position position="366"/>
    </location>
</feature>
<dbReference type="InterPro" id="IPR036061">
    <property type="entry name" value="CheW-like_dom_sf"/>
</dbReference>
<dbReference type="InterPro" id="IPR036890">
    <property type="entry name" value="HATPase_C_sf"/>
</dbReference>
<evidence type="ECO:0000256" key="6">
    <source>
        <dbReference type="ARBA" id="ARBA00022679"/>
    </source>
</evidence>
<feature type="modified residue" description="Phosphohistidine" evidence="12">
    <location>
        <position position="46"/>
    </location>
</feature>
<dbReference type="InterPro" id="IPR002545">
    <property type="entry name" value="CheW-lke_dom"/>
</dbReference>
<keyword evidence="5 12" id="KW-0597">Phosphoprotein</keyword>
<comment type="catalytic activity">
    <reaction evidence="1">
        <text>ATP + protein L-histidine = ADP + protein N-phospho-L-histidine.</text>
        <dbReference type="EC" id="2.7.13.3"/>
    </reaction>
</comment>
<feature type="domain" description="HPt" evidence="16">
    <location>
        <begin position="1"/>
        <end position="103"/>
    </location>
</feature>
<organism evidence="17 18">
    <name type="scientific">Desulfosarcina alkanivorans</name>
    <dbReference type="NCBI Taxonomy" id="571177"/>
    <lineage>
        <taxon>Bacteria</taxon>
        <taxon>Pseudomonadati</taxon>
        <taxon>Thermodesulfobacteriota</taxon>
        <taxon>Desulfobacteria</taxon>
        <taxon>Desulfobacterales</taxon>
        <taxon>Desulfosarcinaceae</taxon>
        <taxon>Desulfosarcina</taxon>
    </lineage>
</organism>
<dbReference type="SUPFAM" id="SSF55874">
    <property type="entry name" value="ATPase domain of HSP90 chaperone/DNA topoisomerase II/histidine kinase"/>
    <property type="match status" value="1"/>
</dbReference>
<feature type="domain" description="Histidine kinase" evidence="14">
    <location>
        <begin position="806"/>
        <end position="1048"/>
    </location>
</feature>
<dbReference type="InterPro" id="IPR051315">
    <property type="entry name" value="Bact_Chemotaxis_CheA"/>
</dbReference>
<evidence type="ECO:0000256" key="1">
    <source>
        <dbReference type="ARBA" id="ARBA00000085"/>
    </source>
</evidence>
<dbReference type="EC" id="2.7.13.3" evidence="2"/>
<keyword evidence="10" id="KW-0902">Two-component regulatory system</keyword>
<dbReference type="KEGG" id="dalk:DSCA_64190"/>
<evidence type="ECO:0000256" key="8">
    <source>
        <dbReference type="ARBA" id="ARBA00022777"/>
    </source>
</evidence>
<keyword evidence="4" id="KW-0145">Chemotaxis</keyword>
<keyword evidence="8" id="KW-0418">Kinase</keyword>
<evidence type="ECO:0000256" key="5">
    <source>
        <dbReference type="ARBA" id="ARBA00022553"/>
    </source>
</evidence>
<evidence type="ECO:0000256" key="13">
    <source>
        <dbReference type="SAM" id="MobiDB-lite"/>
    </source>
</evidence>
<dbReference type="FunFam" id="3.30.565.10:FF:000016">
    <property type="entry name" value="Chemotaxis protein CheA, putative"/>
    <property type="match status" value="1"/>
</dbReference>
<dbReference type="RefSeq" id="WP_155320178.1">
    <property type="nucleotide sequence ID" value="NZ_AP021874.1"/>
</dbReference>
<dbReference type="Pfam" id="PF02518">
    <property type="entry name" value="HATPase_c"/>
    <property type="match status" value="1"/>
</dbReference>
<evidence type="ECO:0000256" key="3">
    <source>
        <dbReference type="ARBA" id="ARBA00021495"/>
    </source>
</evidence>
<dbReference type="InterPro" id="IPR008207">
    <property type="entry name" value="Sig_transdc_His_kin_Hpt_dom"/>
</dbReference>
<dbReference type="PROSITE" id="PS50851">
    <property type="entry name" value="CHEW"/>
    <property type="match status" value="1"/>
</dbReference>
<dbReference type="GO" id="GO:0005524">
    <property type="term" value="F:ATP binding"/>
    <property type="evidence" value="ECO:0007669"/>
    <property type="project" value="UniProtKB-KW"/>
</dbReference>
<dbReference type="Gene3D" id="1.10.287.560">
    <property type="entry name" value="Histidine kinase CheA-like, homodimeric domain"/>
    <property type="match status" value="1"/>
</dbReference>
<dbReference type="SUPFAM" id="SSF50341">
    <property type="entry name" value="CheW-like"/>
    <property type="match status" value="1"/>
</dbReference>
<evidence type="ECO:0000259" key="14">
    <source>
        <dbReference type="PROSITE" id="PS50109"/>
    </source>
</evidence>
<feature type="domain" description="CheW-like" evidence="15">
    <location>
        <begin position="1050"/>
        <end position="1186"/>
    </location>
</feature>
<accession>A0A5K7YWR5</accession>
<dbReference type="PANTHER" id="PTHR43395:SF10">
    <property type="entry name" value="CHEMOTAXIS PROTEIN CHEA"/>
    <property type="match status" value="1"/>
</dbReference>
<dbReference type="OrthoDB" id="9803176at2"/>
<dbReference type="InterPro" id="IPR005467">
    <property type="entry name" value="His_kinase_dom"/>
</dbReference>
<evidence type="ECO:0000256" key="4">
    <source>
        <dbReference type="ARBA" id="ARBA00022500"/>
    </source>
</evidence>
<dbReference type="InterPro" id="IPR036097">
    <property type="entry name" value="HisK_dim/P_sf"/>
</dbReference>
<dbReference type="SUPFAM" id="SSF47226">
    <property type="entry name" value="Histidine-containing phosphotransfer domain, HPT domain"/>
    <property type="match status" value="2"/>
</dbReference>
<dbReference type="Gene3D" id="1.20.120.160">
    <property type="entry name" value="HPT domain"/>
    <property type="match status" value="2"/>
</dbReference>
<dbReference type="PROSITE" id="PS50109">
    <property type="entry name" value="HIS_KIN"/>
    <property type="match status" value="1"/>
</dbReference>
<proteinExistence type="predicted"/>
<dbReference type="PROSITE" id="PS50894">
    <property type="entry name" value="HPT"/>
    <property type="match status" value="2"/>
</dbReference>
<dbReference type="SUPFAM" id="SSF47384">
    <property type="entry name" value="Homodimeric domain of signal transducing histidine kinase"/>
    <property type="match status" value="1"/>
</dbReference>
<keyword evidence="9" id="KW-0067">ATP-binding</keyword>
<dbReference type="CDD" id="cd00731">
    <property type="entry name" value="CheA_reg"/>
    <property type="match status" value="1"/>
</dbReference>
<keyword evidence="7" id="KW-0547">Nucleotide-binding</keyword>
<dbReference type="Pfam" id="PF02895">
    <property type="entry name" value="H-kinase_dim"/>
    <property type="match status" value="1"/>
</dbReference>
<dbReference type="PANTHER" id="PTHR43395">
    <property type="entry name" value="SENSOR HISTIDINE KINASE CHEA"/>
    <property type="match status" value="1"/>
</dbReference>
<evidence type="ECO:0000256" key="9">
    <source>
        <dbReference type="ARBA" id="ARBA00022840"/>
    </source>
</evidence>
<reference evidence="17 18" key="1">
    <citation type="submission" date="2019-11" db="EMBL/GenBank/DDBJ databases">
        <title>Comparative genomics of hydrocarbon-degrading Desulfosarcina strains.</title>
        <authorList>
            <person name="Watanabe M."/>
            <person name="Kojima H."/>
            <person name="Fukui M."/>
        </authorList>
    </citation>
    <scope>NUCLEOTIDE SEQUENCE [LARGE SCALE GENOMIC DNA]</scope>
    <source>
        <strain evidence="17 18">PL12</strain>
    </source>
</reference>
<dbReference type="SMART" id="SM00387">
    <property type="entry name" value="HATPase_c"/>
    <property type="match status" value="1"/>
</dbReference>
<keyword evidence="18" id="KW-1185">Reference proteome</keyword>
<dbReference type="InterPro" id="IPR004105">
    <property type="entry name" value="CheA-like_dim"/>
</dbReference>
<dbReference type="InterPro" id="IPR037006">
    <property type="entry name" value="CheA-like_homodim_sf"/>
</dbReference>
<dbReference type="Pfam" id="PF01584">
    <property type="entry name" value="CheW"/>
    <property type="match status" value="1"/>
</dbReference>
<feature type="region of interest" description="Disordered" evidence="13">
    <location>
        <begin position="690"/>
        <end position="773"/>
    </location>
</feature>
<evidence type="ECO:0000313" key="17">
    <source>
        <dbReference type="EMBL" id="BBO72489.1"/>
    </source>
</evidence>
<evidence type="ECO:0000256" key="2">
    <source>
        <dbReference type="ARBA" id="ARBA00012438"/>
    </source>
</evidence>
<evidence type="ECO:0000256" key="12">
    <source>
        <dbReference type="PROSITE-ProRule" id="PRU00110"/>
    </source>
</evidence>
<evidence type="ECO:0000259" key="16">
    <source>
        <dbReference type="PROSITE" id="PS50894"/>
    </source>
</evidence>
<evidence type="ECO:0000256" key="10">
    <source>
        <dbReference type="ARBA" id="ARBA00023012"/>
    </source>
</evidence>
<dbReference type="Gene3D" id="3.30.565.10">
    <property type="entry name" value="Histidine kinase-like ATPase, C-terminal domain"/>
    <property type="match status" value="1"/>
</dbReference>
<dbReference type="InterPro" id="IPR036641">
    <property type="entry name" value="HPT_dom_sf"/>
</dbReference>
<gene>
    <name evidence="17" type="primary">cheA-3</name>
    <name evidence="17" type="ORF">DSCA_64190</name>
</gene>
<dbReference type="Pfam" id="PF01627">
    <property type="entry name" value="Hpt"/>
    <property type="match status" value="2"/>
</dbReference>
<dbReference type="SMART" id="SM00260">
    <property type="entry name" value="CheW"/>
    <property type="match status" value="1"/>
</dbReference>
<dbReference type="EMBL" id="AP021874">
    <property type="protein sequence ID" value="BBO72489.1"/>
    <property type="molecule type" value="Genomic_DNA"/>
</dbReference>
<sequence length="1198" mass="130041">MTDNSLIEDFADEAREHLEELESSLLSLESDPANQELLNTIFRSMHTVKGASEYLGFERIARLSHRLETLLTLFRDGSLCVDKVAVDLLIDARDRIGELVSQVESSGRETEEVDDLLDRVAAIVTGSTATDKAVDDPTVYDGEADTELFDIFLEQLAAGLDQLIETAGRLARGENAGQAADEMADQVDRLASTANYMGYDALAAVYDDAAAGIEAFASRSAVAGADDIDTFLQSNLVPCIKRIQGLFPTAKALVSLDTRFPIAAPNDGLAAEDVSGRKDDAELSSVGTMLDDIDPALSLLPDDGHTVIPEDASTITPAQAETDNSLIEDFADEAREHLEELESSLLSLESDPANQELLNTIFRSMHTVKGASEYLGFERIARLSHRLETLLTLFRDGSLCVDKVAVDLLIDARDRIGELVSQVESSGRETEEVDDLLDRVAAIVTGSTATDKAVDDPTVYDGEADTELFDIFLEQLAAGLDQLIETAGRLARGENAGQAADEMADQVDRLASTANYMGYDALAAVYDDAAAGIEAFASRSAVAGADDIDTFLQSRLVPCIERIQGLFPNEKKLALIDTTVFSTTVTGDALPEPVKETMQPPSDGIAQLLSGLPAMDDSQRQSLLSKTLDETFSSMRAGEGDADDIAGPPIDEDPIALQFSSEADGADDQSPAPDVVSAMDEAASTLFDEFGLDRNAPPQTAIITPDEPGRSGSSAGSEEEVALWPEAAESSVPVPDTPAQDSHAPLPVIDFSTPPQSEPEAGEETPSEPFSARSAIRKSIRVDADKVDDLMNQVGELVVNRSSFSQLFDEMREVAQYLQHRFSMDKADQRLVSGLTARLNDATTVLGRVTSELQEQVMKVRMLPISRLFNRYPRLVHDLLKDSEKKIQLQFRGEETELDRMVIEQLADPMIHIIRNAVDHGIETCGDRKRSGKPESGALLLEAYHEGSNVVIEVTDDGKGIDLSRIRQKAVEKDLADRETLERMDQQNLIDMIMLPGFSTSDQITHTSGRGVGMDVVKRNIEKINGTLVVETRQDVGTRVRIKIPLTLAIIPALMIRCGGSHFTLPLSAVQETLRIDPGEIFTVDGSEVMHLHEEPLPLVRLTDLLNMQVPRSPAIDERLFVVVVKSAAGRTGFVVDTLLGRQEVVIKPLEDYLQENSGFSGATILGDGGISLILNVDELVVMARQREAERKLAAVVL</sequence>
<protein>
    <recommendedName>
        <fullName evidence="3">Chemotaxis protein CheA</fullName>
        <ecNumber evidence="2">2.7.13.3</ecNumber>
    </recommendedName>
</protein>
<dbReference type="PRINTS" id="PR00344">
    <property type="entry name" value="BCTRLSENSOR"/>
</dbReference>
<dbReference type="GO" id="GO:0006935">
    <property type="term" value="P:chemotaxis"/>
    <property type="evidence" value="ECO:0007669"/>
    <property type="project" value="UniProtKB-KW"/>
</dbReference>
<dbReference type="CDD" id="cd00088">
    <property type="entry name" value="HPT"/>
    <property type="match status" value="2"/>
</dbReference>
<dbReference type="SMART" id="SM00073">
    <property type="entry name" value="HPT"/>
    <property type="match status" value="2"/>
</dbReference>
<evidence type="ECO:0000313" key="18">
    <source>
        <dbReference type="Proteomes" id="UP000427906"/>
    </source>
</evidence>
<dbReference type="GO" id="GO:0005737">
    <property type="term" value="C:cytoplasm"/>
    <property type="evidence" value="ECO:0007669"/>
    <property type="project" value="InterPro"/>
</dbReference>
<dbReference type="AlphaFoldDB" id="A0A5K7YWR5"/>
<feature type="domain" description="HPt" evidence="16">
    <location>
        <begin position="319"/>
        <end position="423"/>
    </location>
</feature>
<evidence type="ECO:0000259" key="15">
    <source>
        <dbReference type="PROSITE" id="PS50851"/>
    </source>
</evidence>
<dbReference type="FunFam" id="2.30.30.40:FF:000048">
    <property type="entry name" value="Chemotaxis protein CheA, putative"/>
    <property type="match status" value="1"/>
</dbReference>
<dbReference type="InterPro" id="IPR004358">
    <property type="entry name" value="Sig_transdc_His_kin-like_C"/>
</dbReference>
<comment type="function">
    <text evidence="11">Involved in the transmission of sensory signals from the chemoreceptors to the flagellar motors. CheA is autophosphorylated; it can transfer its phosphate group to either CheB or CheY.</text>
</comment>
<dbReference type="Proteomes" id="UP000427906">
    <property type="component" value="Chromosome"/>
</dbReference>
<dbReference type="SMART" id="SM01231">
    <property type="entry name" value="H-kinase_dim"/>
    <property type="match status" value="1"/>
</dbReference>
<dbReference type="Gene3D" id="2.30.30.40">
    <property type="entry name" value="SH3 Domains"/>
    <property type="match status" value="1"/>
</dbReference>
<dbReference type="GO" id="GO:0000155">
    <property type="term" value="F:phosphorelay sensor kinase activity"/>
    <property type="evidence" value="ECO:0007669"/>
    <property type="project" value="InterPro"/>
</dbReference>
<evidence type="ECO:0000256" key="7">
    <source>
        <dbReference type="ARBA" id="ARBA00022741"/>
    </source>
</evidence>
<dbReference type="CDD" id="cd16916">
    <property type="entry name" value="HATPase_CheA-like"/>
    <property type="match status" value="1"/>
</dbReference>